<dbReference type="PROSITE" id="PS50110">
    <property type="entry name" value="RESPONSE_REGULATORY"/>
    <property type="match status" value="1"/>
</dbReference>
<dbReference type="Proteomes" id="UP000194003">
    <property type="component" value="Unassembled WGS sequence"/>
</dbReference>
<sequence length="183" mass="20316">MAISCKLVEKMGGELGLESTPGEGSAFIFQVPMPPCAAPTASADDAHEQTTQPSDARSLRILIAEDSEDNILLLKAYLKRSAHRIIFARDGREAVYEFERAPFDLVLMDVQMPRMDGYDATRAMRAIERQRNEREIPIFALSAHASKEAHKNSHEAGCDGHLTKPIKKARLLELFDSVSAQLH</sequence>
<dbReference type="GO" id="GO:0000160">
    <property type="term" value="P:phosphorelay signal transduction system"/>
    <property type="evidence" value="ECO:0007669"/>
    <property type="project" value="UniProtKB-KW"/>
</dbReference>
<gene>
    <name evidence="5" type="ORF">MAIT1_03020</name>
</gene>
<dbReference type="AlphaFoldDB" id="A0A1Y2K5F5"/>
<dbReference type="PANTHER" id="PTHR45339:SF1">
    <property type="entry name" value="HYBRID SIGNAL TRANSDUCTION HISTIDINE KINASE J"/>
    <property type="match status" value="1"/>
</dbReference>
<name>A0A1Y2K5F5_9PROT</name>
<proteinExistence type="predicted"/>
<evidence type="ECO:0000259" key="4">
    <source>
        <dbReference type="PROSITE" id="PS50110"/>
    </source>
</evidence>
<dbReference type="SUPFAM" id="SSF55874">
    <property type="entry name" value="ATPase domain of HSP90 chaperone/DNA topoisomerase II/histidine kinase"/>
    <property type="match status" value="1"/>
</dbReference>
<evidence type="ECO:0000256" key="1">
    <source>
        <dbReference type="ARBA" id="ARBA00022553"/>
    </source>
</evidence>
<accession>A0A1Y2K5F5</accession>
<dbReference type="PANTHER" id="PTHR45339">
    <property type="entry name" value="HYBRID SIGNAL TRANSDUCTION HISTIDINE KINASE J"/>
    <property type="match status" value="1"/>
</dbReference>
<comment type="caution">
    <text evidence="5">The sequence shown here is derived from an EMBL/GenBank/DDBJ whole genome shotgun (WGS) entry which is preliminary data.</text>
</comment>
<dbReference type="Pfam" id="PF00072">
    <property type="entry name" value="Response_reg"/>
    <property type="match status" value="1"/>
</dbReference>
<dbReference type="STRING" id="1434232.MAIT1_03020"/>
<dbReference type="InterPro" id="IPR001789">
    <property type="entry name" value="Sig_transdc_resp-reg_receiver"/>
</dbReference>
<evidence type="ECO:0000313" key="6">
    <source>
        <dbReference type="Proteomes" id="UP000194003"/>
    </source>
</evidence>
<feature type="domain" description="Response regulatory" evidence="4">
    <location>
        <begin position="60"/>
        <end position="179"/>
    </location>
</feature>
<keyword evidence="6" id="KW-1185">Reference proteome</keyword>
<dbReference type="Gene3D" id="3.30.565.10">
    <property type="entry name" value="Histidine kinase-like ATPase, C-terminal domain"/>
    <property type="match status" value="1"/>
</dbReference>
<dbReference type="EMBL" id="LVJN01000018">
    <property type="protein sequence ID" value="OSM04911.1"/>
    <property type="molecule type" value="Genomic_DNA"/>
</dbReference>
<dbReference type="InterPro" id="IPR011006">
    <property type="entry name" value="CheY-like_superfamily"/>
</dbReference>
<evidence type="ECO:0000256" key="3">
    <source>
        <dbReference type="PROSITE-ProRule" id="PRU00169"/>
    </source>
</evidence>
<evidence type="ECO:0000256" key="2">
    <source>
        <dbReference type="ARBA" id="ARBA00023012"/>
    </source>
</evidence>
<evidence type="ECO:0000313" key="5">
    <source>
        <dbReference type="EMBL" id="OSM04911.1"/>
    </source>
</evidence>
<dbReference type="OrthoDB" id="9800897at2"/>
<dbReference type="SUPFAM" id="SSF52172">
    <property type="entry name" value="CheY-like"/>
    <property type="match status" value="1"/>
</dbReference>
<protein>
    <recommendedName>
        <fullName evidence="4">Response regulatory domain-containing protein</fullName>
    </recommendedName>
</protein>
<dbReference type="SMART" id="SM00448">
    <property type="entry name" value="REC"/>
    <property type="match status" value="1"/>
</dbReference>
<feature type="modified residue" description="4-aspartylphosphate" evidence="3">
    <location>
        <position position="109"/>
    </location>
</feature>
<dbReference type="InterPro" id="IPR036890">
    <property type="entry name" value="HATPase_C_sf"/>
</dbReference>
<dbReference type="CDD" id="cd17546">
    <property type="entry name" value="REC_hyHK_CKI1_RcsC-like"/>
    <property type="match status" value="1"/>
</dbReference>
<organism evidence="5 6">
    <name type="scientific">Magnetofaba australis IT-1</name>
    <dbReference type="NCBI Taxonomy" id="1434232"/>
    <lineage>
        <taxon>Bacteria</taxon>
        <taxon>Pseudomonadati</taxon>
        <taxon>Pseudomonadota</taxon>
        <taxon>Magnetococcia</taxon>
        <taxon>Magnetococcales</taxon>
        <taxon>Magnetococcaceae</taxon>
        <taxon>Magnetofaba</taxon>
    </lineage>
</organism>
<reference evidence="5 6" key="1">
    <citation type="journal article" date="2016" name="BMC Genomics">
        <title>Combined genomic and structural analyses of a cultured magnetotactic bacterium reveals its niche adaptation to a dynamic environment.</title>
        <authorList>
            <person name="Araujo A.C."/>
            <person name="Morillo V."/>
            <person name="Cypriano J."/>
            <person name="Teixeira L.C."/>
            <person name="Leao P."/>
            <person name="Lyra S."/>
            <person name="Almeida L.G."/>
            <person name="Bazylinski D.A."/>
            <person name="Vasconcellos A.T."/>
            <person name="Abreu F."/>
            <person name="Lins U."/>
        </authorList>
    </citation>
    <scope>NUCLEOTIDE SEQUENCE [LARGE SCALE GENOMIC DNA]</scope>
    <source>
        <strain evidence="5 6">IT-1</strain>
    </source>
</reference>
<dbReference type="Gene3D" id="3.40.50.2300">
    <property type="match status" value="1"/>
</dbReference>
<keyword evidence="2" id="KW-0902">Two-component regulatory system</keyword>
<keyword evidence="1 3" id="KW-0597">Phosphoprotein</keyword>